<organism evidence="2 3">
    <name type="scientific">Microbacterium amylolyticum</name>
    <dbReference type="NCBI Taxonomy" id="936337"/>
    <lineage>
        <taxon>Bacteria</taxon>
        <taxon>Bacillati</taxon>
        <taxon>Actinomycetota</taxon>
        <taxon>Actinomycetes</taxon>
        <taxon>Micrococcales</taxon>
        <taxon>Microbacteriaceae</taxon>
        <taxon>Microbacterium</taxon>
    </lineage>
</organism>
<dbReference type="RefSeq" id="WP_277602642.1">
    <property type="nucleotide sequence ID" value="NZ_CP049253.1"/>
</dbReference>
<evidence type="ECO:0000313" key="2">
    <source>
        <dbReference type="EMBL" id="MBP2436500.1"/>
    </source>
</evidence>
<protein>
    <submittedName>
        <fullName evidence="2">SEC-C motif-containing protein</fullName>
    </submittedName>
</protein>
<dbReference type="Proteomes" id="UP001519362">
    <property type="component" value="Unassembled WGS sequence"/>
</dbReference>
<evidence type="ECO:0000259" key="1">
    <source>
        <dbReference type="Pfam" id="PF17775"/>
    </source>
</evidence>
<dbReference type="Gene3D" id="3.10.450.50">
    <property type="match status" value="1"/>
</dbReference>
<sequence>MRSRYAAFAVGDTFYLTRTWHPRTRPDDLSTERHVRWTGLTILAEGDDTVDFEARWISPDGDGALREHSRFVRRGGRWVYVDGDVA</sequence>
<name>A0ABS4ZHN3_9MICO</name>
<comment type="caution">
    <text evidence="2">The sequence shown here is derived from an EMBL/GenBank/DDBJ whole genome shotgun (WGS) entry which is preliminary data.</text>
</comment>
<feature type="domain" description="YchJ-like middle NTF2-like" evidence="1">
    <location>
        <begin position="1"/>
        <end position="83"/>
    </location>
</feature>
<proteinExistence type="predicted"/>
<accession>A0ABS4ZHN3</accession>
<dbReference type="InterPro" id="IPR048469">
    <property type="entry name" value="YchJ-like_M"/>
</dbReference>
<gene>
    <name evidence="2" type="ORF">JOF34_001086</name>
</gene>
<dbReference type="EMBL" id="JAGIOL010000001">
    <property type="protein sequence ID" value="MBP2436500.1"/>
    <property type="molecule type" value="Genomic_DNA"/>
</dbReference>
<keyword evidence="3" id="KW-1185">Reference proteome</keyword>
<dbReference type="Pfam" id="PF17775">
    <property type="entry name" value="YchJ_M-like"/>
    <property type="match status" value="1"/>
</dbReference>
<evidence type="ECO:0000313" key="3">
    <source>
        <dbReference type="Proteomes" id="UP001519362"/>
    </source>
</evidence>
<dbReference type="InterPro" id="IPR032710">
    <property type="entry name" value="NTF2-like_dom_sf"/>
</dbReference>
<dbReference type="SUPFAM" id="SSF54427">
    <property type="entry name" value="NTF2-like"/>
    <property type="match status" value="1"/>
</dbReference>
<reference evidence="2 3" key="1">
    <citation type="submission" date="2021-03" db="EMBL/GenBank/DDBJ databases">
        <title>Sequencing the genomes of 1000 actinobacteria strains.</title>
        <authorList>
            <person name="Klenk H.-P."/>
        </authorList>
    </citation>
    <scope>NUCLEOTIDE SEQUENCE [LARGE SCALE GENOMIC DNA]</scope>
    <source>
        <strain evidence="2 3">DSM 24221</strain>
    </source>
</reference>